<dbReference type="InterPro" id="IPR053151">
    <property type="entry name" value="RNase_H-like"/>
</dbReference>
<comment type="caution">
    <text evidence="3">The sequence shown here is derived from an EMBL/GenBank/DDBJ whole genome shotgun (WGS) entry which is preliminary data.</text>
</comment>
<accession>A0ABR0QAS7</accession>
<dbReference type="Pfam" id="PF13456">
    <property type="entry name" value="RVT_3"/>
    <property type="match status" value="1"/>
</dbReference>
<dbReference type="Proteomes" id="UP001358586">
    <property type="component" value="Chromosome 4"/>
</dbReference>
<proteinExistence type="predicted"/>
<protein>
    <recommendedName>
        <fullName evidence="5">Reverse transcriptase</fullName>
    </recommendedName>
</protein>
<dbReference type="InterPro" id="IPR026960">
    <property type="entry name" value="RVT-Znf"/>
</dbReference>
<dbReference type="Pfam" id="PF13966">
    <property type="entry name" value="zf-RVT"/>
    <property type="match status" value="1"/>
</dbReference>
<evidence type="ECO:0000259" key="2">
    <source>
        <dbReference type="Pfam" id="PF13966"/>
    </source>
</evidence>
<dbReference type="InterPro" id="IPR012337">
    <property type="entry name" value="RNaseH-like_sf"/>
</dbReference>
<dbReference type="Gene3D" id="3.30.420.10">
    <property type="entry name" value="Ribonuclease H-like superfamily/Ribonuclease H"/>
    <property type="match status" value="1"/>
</dbReference>
<gene>
    <name evidence="3" type="ORF">PVK06_012029</name>
</gene>
<dbReference type="EMBL" id="JARKNE010000004">
    <property type="protein sequence ID" value="KAK5836255.1"/>
    <property type="molecule type" value="Genomic_DNA"/>
</dbReference>
<evidence type="ECO:0000313" key="4">
    <source>
        <dbReference type="Proteomes" id="UP001358586"/>
    </source>
</evidence>
<sequence>MMAWDRLCYPKGMGGIGFRNMHLFNIALLGRQVWRLLKFKDTSCFKVLSAKYFPEGDVLRPKYCDKPSFTWSSIVKASEALKDGFLWQIGDGNTIDIRRDQWGIEGFNGDSVCRSPLTAEERKVKDLWDHNQGRWKKDRVIELYGKTMGDYIYNLPILHNGINDSLTWTQNPHGCYSSKSAYSWLSLRRIGFGPHRMVWRVIWKLKMIPKIKVFSWKICHNILPTYDNIARIRPDFSTACPRCNSGEETLIHAMQKYPKVREILMIGGLNNRLIEGRYERCVDWVEDVLQELDKKAAADFFTLLWNCWNAKNKLVFQGKDDTTKVVWERAQTLSKEFRIFNLADPPALPPTPVRKSWTKPPKGVIKINVDPTVLNGKVGYGAIARDHDGFVIGGCYVYANKNLDVTWAESEAFVEGLNLALKLEVDQLILESDCASLVNAVNKRDNDVTILGCYLNKACMNFKNFTSVHINWIDCCRNRVADLLCNLAIKEKCNLFFNVDYPKEIHNIVIDDVMN</sequence>
<dbReference type="InterPro" id="IPR044730">
    <property type="entry name" value="RNase_H-like_dom_plant"/>
</dbReference>
<dbReference type="PANTHER" id="PTHR47723:SF19">
    <property type="entry name" value="POLYNUCLEOTIDYL TRANSFERASE, RIBONUCLEASE H-LIKE SUPERFAMILY PROTEIN"/>
    <property type="match status" value="1"/>
</dbReference>
<dbReference type="CDD" id="cd06222">
    <property type="entry name" value="RNase_H_like"/>
    <property type="match status" value="1"/>
</dbReference>
<evidence type="ECO:0000259" key="1">
    <source>
        <dbReference type="Pfam" id="PF13456"/>
    </source>
</evidence>
<feature type="domain" description="Reverse transcriptase zinc-binding" evidence="2">
    <location>
        <begin position="176"/>
        <end position="255"/>
    </location>
</feature>
<reference evidence="3 4" key="1">
    <citation type="submission" date="2023-03" db="EMBL/GenBank/DDBJ databases">
        <title>WGS of Gossypium arboreum.</title>
        <authorList>
            <person name="Yu D."/>
        </authorList>
    </citation>
    <scope>NUCLEOTIDE SEQUENCE [LARGE SCALE GENOMIC DNA]</scope>
    <source>
        <tissue evidence="3">Leaf</tissue>
    </source>
</reference>
<keyword evidence="4" id="KW-1185">Reference proteome</keyword>
<dbReference type="InterPro" id="IPR002156">
    <property type="entry name" value="RNaseH_domain"/>
</dbReference>
<feature type="domain" description="RNase H type-1" evidence="1">
    <location>
        <begin position="375"/>
        <end position="487"/>
    </location>
</feature>
<dbReference type="SUPFAM" id="SSF53098">
    <property type="entry name" value="Ribonuclease H-like"/>
    <property type="match status" value="1"/>
</dbReference>
<dbReference type="PANTHER" id="PTHR47723">
    <property type="entry name" value="OS05G0353850 PROTEIN"/>
    <property type="match status" value="1"/>
</dbReference>
<dbReference type="InterPro" id="IPR036397">
    <property type="entry name" value="RNaseH_sf"/>
</dbReference>
<evidence type="ECO:0000313" key="3">
    <source>
        <dbReference type="EMBL" id="KAK5836255.1"/>
    </source>
</evidence>
<name>A0ABR0QAS7_GOSAR</name>
<organism evidence="3 4">
    <name type="scientific">Gossypium arboreum</name>
    <name type="common">Tree cotton</name>
    <name type="synonym">Gossypium nanking</name>
    <dbReference type="NCBI Taxonomy" id="29729"/>
    <lineage>
        <taxon>Eukaryota</taxon>
        <taxon>Viridiplantae</taxon>
        <taxon>Streptophyta</taxon>
        <taxon>Embryophyta</taxon>
        <taxon>Tracheophyta</taxon>
        <taxon>Spermatophyta</taxon>
        <taxon>Magnoliopsida</taxon>
        <taxon>eudicotyledons</taxon>
        <taxon>Gunneridae</taxon>
        <taxon>Pentapetalae</taxon>
        <taxon>rosids</taxon>
        <taxon>malvids</taxon>
        <taxon>Malvales</taxon>
        <taxon>Malvaceae</taxon>
        <taxon>Malvoideae</taxon>
        <taxon>Gossypium</taxon>
    </lineage>
</organism>
<evidence type="ECO:0008006" key="5">
    <source>
        <dbReference type="Google" id="ProtNLM"/>
    </source>
</evidence>